<dbReference type="InterPro" id="IPR036770">
    <property type="entry name" value="Ankyrin_rpt-contain_sf"/>
</dbReference>
<gene>
    <name evidence="2" type="ORF">VNO77_08836</name>
</gene>
<dbReference type="AlphaFoldDB" id="A0AAN9MFE2"/>
<comment type="caution">
    <text evidence="2">The sequence shown here is derived from an EMBL/GenBank/DDBJ whole genome shotgun (WGS) entry which is preliminary data.</text>
</comment>
<dbReference type="SMART" id="SM00248">
    <property type="entry name" value="ANK"/>
    <property type="match status" value="3"/>
</dbReference>
<accession>A0AAN9MFE2</accession>
<evidence type="ECO:0000313" key="2">
    <source>
        <dbReference type="EMBL" id="KAK7350333.1"/>
    </source>
</evidence>
<dbReference type="Proteomes" id="UP001367508">
    <property type="component" value="Unassembled WGS sequence"/>
</dbReference>
<comment type="subcellular location">
    <subcellularLocation>
        <location evidence="1">Cell membrane</location>
        <topology evidence="1">Peripheral membrane protein</topology>
        <orientation evidence="1">Cytoplasmic side</orientation>
    </subcellularLocation>
</comment>
<dbReference type="PANTHER" id="PTHR24121:SF20">
    <property type="entry name" value="TONSOKU-LIKE PROTEIN"/>
    <property type="match status" value="1"/>
</dbReference>
<proteinExistence type="predicted"/>
<reference evidence="2 3" key="1">
    <citation type="submission" date="2024-01" db="EMBL/GenBank/DDBJ databases">
        <title>The genomes of 5 underutilized Papilionoideae crops provide insights into root nodulation and disease resistanc.</title>
        <authorList>
            <person name="Jiang F."/>
        </authorList>
    </citation>
    <scope>NUCLEOTIDE SEQUENCE [LARGE SCALE GENOMIC DNA]</scope>
    <source>
        <strain evidence="2">LVBAO_FW01</strain>
        <tissue evidence="2">Leaves</tissue>
    </source>
</reference>
<dbReference type="Gene3D" id="1.25.40.20">
    <property type="entry name" value="Ankyrin repeat-containing domain"/>
    <property type="match status" value="1"/>
</dbReference>
<dbReference type="InterPro" id="IPR002110">
    <property type="entry name" value="Ankyrin_rpt"/>
</dbReference>
<evidence type="ECO:0000313" key="3">
    <source>
        <dbReference type="Proteomes" id="UP001367508"/>
    </source>
</evidence>
<dbReference type="SUPFAM" id="SSF48403">
    <property type="entry name" value="Ankyrin repeat"/>
    <property type="match status" value="1"/>
</dbReference>
<sequence>MAMEEKVNDMSNVGKESIKVVPSSNKMKEMSNFRKESIKIVPFSNEMKEAEKYSLHKEWTKLKAFFMKRKSLLLEPLDWMGNTVLHVATRSNDPKLLRDLLEMMDDDQKKIEALRKKNTRGNMVLHHAIHSKNMQVLDVLLGYGKDLRERCWEKEIGKSVNKEREWWLLEQQNWLGETPVFRAARCGKIHVLVHLRKYYLIHNEDLLVHFTKLAANDSQDRDENLPLRSPKPVAYQSQDSEKITHLYKENLRDCSCEDSGDSKKSILQMAIACQYMGSFIVIAFT</sequence>
<name>A0AAN9MFE2_CANGL</name>
<dbReference type="EMBL" id="JAYMYQ010000002">
    <property type="protein sequence ID" value="KAK7350333.1"/>
    <property type="molecule type" value="Genomic_DNA"/>
</dbReference>
<dbReference type="PANTHER" id="PTHR24121">
    <property type="entry name" value="NO MECHANORECEPTOR POTENTIAL C, ISOFORM D-RELATED"/>
    <property type="match status" value="1"/>
</dbReference>
<dbReference type="GO" id="GO:0005886">
    <property type="term" value="C:plasma membrane"/>
    <property type="evidence" value="ECO:0007669"/>
    <property type="project" value="UniProtKB-SubCell"/>
</dbReference>
<protein>
    <submittedName>
        <fullName evidence="2">Uncharacterized protein</fullName>
    </submittedName>
</protein>
<organism evidence="2 3">
    <name type="scientific">Canavalia gladiata</name>
    <name type="common">Sword bean</name>
    <name type="synonym">Dolichos gladiatus</name>
    <dbReference type="NCBI Taxonomy" id="3824"/>
    <lineage>
        <taxon>Eukaryota</taxon>
        <taxon>Viridiplantae</taxon>
        <taxon>Streptophyta</taxon>
        <taxon>Embryophyta</taxon>
        <taxon>Tracheophyta</taxon>
        <taxon>Spermatophyta</taxon>
        <taxon>Magnoliopsida</taxon>
        <taxon>eudicotyledons</taxon>
        <taxon>Gunneridae</taxon>
        <taxon>Pentapetalae</taxon>
        <taxon>rosids</taxon>
        <taxon>fabids</taxon>
        <taxon>Fabales</taxon>
        <taxon>Fabaceae</taxon>
        <taxon>Papilionoideae</taxon>
        <taxon>50 kb inversion clade</taxon>
        <taxon>NPAAA clade</taxon>
        <taxon>indigoferoid/millettioid clade</taxon>
        <taxon>Phaseoleae</taxon>
        <taxon>Canavalia</taxon>
    </lineage>
</organism>
<keyword evidence="3" id="KW-1185">Reference proteome</keyword>
<evidence type="ECO:0000256" key="1">
    <source>
        <dbReference type="ARBA" id="ARBA00004413"/>
    </source>
</evidence>